<reference evidence="7 8" key="1">
    <citation type="submission" date="2022-04" db="EMBL/GenBank/DDBJ databases">
        <title>Gracilibacillus sp. isolated from saltern.</title>
        <authorList>
            <person name="Won M."/>
            <person name="Lee C.-M."/>
            <person name="Woen H.-Y."/>
            <person name="Kwon S.-W."/>
        </authorList>
    </citation>
    <scope>NUCLEOTIDE SEQUENCE [LARGE SCALE GENOMIC DNA]</scope>
    <source>
        <strain evidence="7 8">SSPM10-3</strain>
    </source>
</reference>
<dbReference type="Proteomes" id="UP000831537">
    <property type="component" value="Chromosome"/>
</dbReference>
<accession>A0ABY4GJ26</accession>
<dbReference type="InterPro" id="IPR010432">
    <property type="entry name" value="RDD"/>
</dbReference>
<name>A0ABY4GJ26_9BACI</name>
<feature type="transmembrane region" description="Helical" evidence="5">
    <location>
        <begin position="124"/>
        <end position="144"/>
    </location>
</feature>
<dbReference type="Pfam" id="PF06271">
    <property type="entry name" value="RDD"/>
    <property type="match status" value="1"/>
</dbReference>
<evidence type="ECO:0000256" key="3">
    <source>
        <dbReference type="ARBA" id="ARBA00022989"/>
    </source>
</evidence>
<evidence type="ECO:0000313" key="8">
    <source>
        <dbReference type="Proteomes" id="UP000831537"/>
    </source>
</evidence>
<keyword evidence="4 5" id="KW-0472">Membrane</keyword>
<feature type="transmembrane region" description="Helical" evidence="5">
    <location>
        <begin position="31"/>
        <end position="50"/>
    </location>
</feature>
<dbReference type="RefSeq" id="WP_244741632.1">
    <property type="nucleotide sequence ID" value="NZ_CP095071.1"/>
</dbReference>
<evidence type="ECO:0000256" key="1">
    <source>
        <dbReference type="ARBA" id="ARBA00004141"/>
    </source>
</evidence>
<gene>
    <name evidence="7" type="ORF">MUN87_15975</name>
</gene>
<feature type="transmembrane region" description="Helical" evidence="5">
    <location>
        <begin position="70"/>
        <end position="92"/>
    </location>
</feature>
<organism evidence="7 8">
    <name type="scientific">Gracilibacillus salinarum</name>
    <dbReference type="NCBI Taxonomy" id="2932255"/>
    <lineage>
        <taxon>Bacteria</taxon>
        <taxon>Bacillati</taxon>
        <taxon>Bacillota</taxon>
        <taxon>Bacilli</taxon>
        <taxon>Bacillales</taxon>
        <taxon>Bacillaceae</taxon>
        <taxon>Gracilibacillus</taxon>
    </lineage>
</organism>
<dbReference type="PANTHER" id="PTHR38480:SF1">
    <property type="entry name" value="SLR0254 PROTEIN"/>
    <property type="match status" value="1"/>
</dbReference>
<dbReference type="PANTHER" id="PTHR38480">
    <property type="entry name" value="SLR0254 PROTEIN"/>
    <property type="match status" value="1"/>
</dbReference>
<keyword evidence="3 5" id="KW-1133">Transmembrane helix</keyword>
<keyword evidence="8" id="KW-1185">Reference proteome</keyword>
<evidence type="ECO:0000313" key="7">
    <source>
        <dbReference type="EMBL" id="UOQ84194.1"/>
    </source>
</evidence>
<evidence type="ECO:0000256" key="2">
    <source>
        <dbReference type="ARBA" id="ARBA00022692"/>
    </source>
</evidence>
<evidence type="ECO:0000256" key="5">
    <source>
        <dbReference type="SAM" id="Phobius"/>
    </source>
</evidence>
<evidence type="ECO:0000256" key="4">
    <source>
        <dbReference type="ARBA" id="ARBA00023136"/>
    </source>
</evidence>
<comment type="subcellular location">
    <subcellularLocation>
        <location evidence="1">Membrane</location>
        <topology evidence="1">Multi-pass membrane protein</topology>
    </subcellularLocation>
</comment>
<evidence type="ECO:0000259" key="6">
    <source>
        <dbReference type="Pfam" id="PF06271"/>
    </source>
</evidence>
<proteinExistence type="predicted"/>
<sequence>MEQEQLNVKTPEYVTLQFDLAGIGSRGAAQILDYLLVFLVQIAIILTLTFSLENNPSVVLLFNEYDNVILALGLVIIFALNFGYFIFLEFLWGGRTIGKKLVGIRVIQENGHNVTFLSSLIRNLLRIIDMLPGFYAAGILIVFFHSKHKRLGDLAAGTLVVHERRNKTAKRHALDKYMEQLALDLDEFPLTAQQLKPFNQKEWRLIQTYAHRIAEIRPEQKPIVTKQVSDIVLPKLEESTYQNKDKERVLLLLYLYLKDEWEF</sequence>
<dbReference type="EMBL" id="CP095071">
    <property type="protein sequence ID" value="UOQ84194.1"/>
    <property type="molecule type" value="Genomic_DNA"/>
</dbReference>
<feature type="domain" description="RDD" evidence="6">
    <location>
        <begin position="20"/>
        <end position="157"/>
    </location>
</feature>
<protein>
    <submittedName>
        <fullName evidence="7">RDD family protein</fullName>
    </submittedName>
</protein>
<keyword evidence="2 5" id="KW-0812">Transmembrane</keyword>